<feature type="domain" description="Glycosyl transferase family 1" evidence="1">
    <location>
        <begin position="160"/>
        <end position="326"/>
    </location>
</feature>
<dbReference type="PANTHER" id="PTHR12526">
    <property type="entry name" value="GLYCOSYLTRANSFERASE"/>
    <property type="match status" value="1"/>
</dbReference>
<feature type="domain" description="Glycosyltransferase subfamily 4-like N-terminal" evidence="2">
    <location>
        <begin position="2"/>
        <end position="122"/>
    </location>
</feature>
<evidence type="ECO:0008006" key="5">
    <source>
        <dbReference type="Google" id="ProtNLM"/>
    </source>
</evidence>
<accession>A0A255ZQW7</accession>
<name>A0A255ZQW7_9FLAO</name>
<proteinExistence type="predicted"/>
<dbReference type="PANTHER" id="PTHR12526:SF630">
    <property type="entry name" value="GLYCOSYLTRANSFERASE"/>
    <property type="match status" value="1"/>
</dbReference>
<dbReference type="AlphaFoldDB" id="A0A255ZQW7"/>
<sequence length="352" mass="39946">MFKDAGFEVHVACNDNDEIPGIDKNWLVPFVRSPFSKGHYKAFTVLKEIIDNENFTIIHCHTPMASLLTRFAAKNARNNGTKVIYTAHGFHFFTGAPIINWLTYYPIELYASRFADGIITINREDFVRIKKFGNQKTKYFATPGVGVDSSKFFPVSESEKATLRAKLGFAPDDFLITYAAEFIDRKNHKFLVNFVKKYGSLYPNLKFLFCGRGVLLDAIKAEVEHLNLQKQIVFLGFRNDIDAIFKMSDLGISSSKQEGLGLNLVEEQMCGLPILATVDRGHKEIVIQGENGFLYKQGDLDDLNVHLNKLYNDKALRERMGAQAIKTAANFELSNCLRETKIIYNQFLNNVL</sequence>
<evidence type="ECO:0000313" key="3">
    <source>
        <dbReference type="EMBL" id="OYQ43947.1"/>
    </source>
</evidence>
<comment type="caution">
    <text evidence="3">The sequence shown here is derived from an EMBL/GenBank/DDBJ whole genome shotgun (WGS) entry which is preliminary data.</text>
</comment>
<dbReference type="Gene3D" id="3.40.50.2000">
    <property type="entry name" value="Glycogen Phosphorylase B"/>
    <property type="match status" value="2"/>
</dbReference>
<dbReference type="SUPFAM" id="SSF53756">
    <property type="entry name" value="UDP-Glycosyltransferase/glycogen phosphorylase"/>
    <property type="match status" value="1"/>
</dbReference>
<gene>
    <name evidence="3" type="ORF">CHX27_08230</name>
</gene>
<evidence type="ECO:0000313" key="4">
    <source>
        <dbReference type="Proteomes" id="UP000216035"/>
    </source>
</evidence>
<dbReference type="GO" id="GO:0016757">
    <property type="term" value="F:glycosyltransferase activity"/>
    <property type="evidence" value="ECO:0007669"/>
    <property type="project" value="InterPro"/>
</dbReference>
<keyword evidence="4" id="KW-1185">Reference proteome</keyword>
<dbReference type="InterPro" id="IPR001296">
    <property type="entry name" value="Glyco_trans_1"/>
</dbReference>
<evidence type="ECO:0000259" key="1">
    <source>
        <dbReference type="Pfam" id="PF00534"/>
    </source>
</evidence>
<organism evidence="3 4">
    <name type="scientific">Flavobacterium aurantiibacter</name>
    <dbReference type="NCBI Taxonomy" id="2023067"/>
    <lineage>
        <taxon>Bacteria</taxon>
        <taxon>Pseudomonadati</taxon>
        <taxon>Bacteroidota</taxon>
        <taxon>Flavobacteriia</taxon>
        <taxon>Flavobacteriales</taxon>
        <taxon>Flavobacteriaceae</taxon>
        <taxon>Flavobacterium</taxon>
    </lineage>
</organism>
<evidence type="ECO:0000259" key="2">
    <source>
        <dbReference type="Pfam" id="PF13477"/>
    </source>
</evidence>
<protein>
    <recommendedName>
        <fullName evidence="5">Glycosyltransferase family 1 protein</fullName>
    </recommendedName>
</protein>
<reference evidence="3 4" key="1">
    <citation type="submission" date="2017-07" db="EMBL/GenBank/DDBJ databases">
        <title>Flavobacterium cyanobacteriorum sp. nov., isolated from cyanobacterial aggregates in a eutrophic lake.</title>
        <authorList>
            <person name="Cai H."/>
        </authorList>
    </citation>
    <scope>NUCLEOTIDE SEQUENCE [LARGE SCALE GENOMIC DNA]</scope>
    <source>
        <strain evidence="3 4">TH167</strain>
    </source>
</reference>
<dbReference type="Proteomes" id="UP000216035">
    <property type="component" value="Unassembled WGS sequence"/>
</dbReference>
<dbReference type="Pfam" id="PF00534">
    <property type="entry name" value="Glycos_transf_1"/>
    <property type="match status" value="1"/>
</dbReference>
<dbReference type="Pfam" id="PF13477">
    <property type="entry name" value="Glyco_trans_4_2"/>
    <property type="match status" value="1"/>
</dbReference>
<dbReference type="EMBL" id="NOXX01000195">
    <property type="protein sequence ID" value="OYQ43947.1"/>
    <property type="molecule type" value="Genomic_DNA"/>
</dbReference>
<dbReference type="InterPro" id="IPR028098">
    <property type="entry name" value="Glyco_trans_4-like_N"/>
</dbReference>